<dbReference type="OrthoDB" id="6778822at2759"/>
<feature type="coiled-coil region" evidence="1">
    <location>
        <begin position="482"/>
        <end position="548"/>
    </location>
</feature>
<protein>
    <recommendedName>
        <fullName evidence="4">Protein kinase domain-containing protein</fullName>
    </recommendedName>
</protein>
<dbReference type="HOGENOM" id="CLU_403478_0_0_1"/>
<evidence type="ECO:0008006" key="4">
    <source>
        <dbReference type="Google" id="ProtNLM"/>
    </source>
</evidence>
<dbReference type="Proteomes" id="UP000000305">
    <property type="component" value="Unassembled WGS sequence"/>
</dbReference>
<dbReference type="Gene3D" id="1.10.510.10">
    <property type="entry name" value="Transferase(Phosphotransferase) domain 1"/>
    <property type="match status" value="1"/>
</dbReference>
<dbReference type="GO" id="GO:0070059">
    <property type="term" value="P:intrinsic apoptotic signaling pathway in response to endoplasmic reticulum stress"/>
    <property type="evidence" value="ECO:0000318"/>
    <property type="project" value="GO_Central"/>
</dbReference>
<proteinExistence type="predicted"/>
<dbReference type="GO" id="GO:0004674">
    <property type="term" value="F:protein serine/threonine kinase activity"/>
    <property type="evidence" value="ECO:0000318"/>
    <property type="project" value="GO_Central"/>
</dbReference>
<accession>E9G4D2</accession>
<dbReference type="FunFam" id="1.10.510.10:FF:002511">
    <property type="match status" value="1"/>
</dbReference>
<sequence length="682" mass="78702">MQMASEECLGPQLKKVKIEKEMLFTGKNVRCQNPLLLSQSWCGFLFLGYWRDNEHEKEVVVRRIQKTDCRENWKNIIDRHLANSLNHENVLNIIGYEEEMDRWRYFALERFDATLEQYCNGEYTGPVPLKANALFQISNGLNYLHENGISHGLYEGNFAYKLIKDMIGDLPQNGTQFLRIATTQFKNVKIPEIVALERLCNELKAEKEKSTEAQLAMVQTISDLRRSSESSKRELKAVAANLKHDLDVERKKTIEITVTLQDTEELAESFRQKLLALKNEKDLNEASLKKEKINLMEQLLERDSTLKRTIEEFQTIDVKSLQTERMSFKALSDLKSSSDNDRRKLEGTITNLQQELDAEKKQTSELVVSLQELTQEKTDANERSESLRRQLSVVEKKVGLTRKKHEKEKRSLLKRLQDRSVIAETHTAIAKVKNNPSRQVPTLAIMPGSRDNTHIQMEAIVAHLRLELKVEKQRTSLKEVSVQALTLARNEANKLADSLQRKLSDMEIKVKNFTTSKGNPTAQAKESKNLLADTRKRFEKEKQDLLRQQMVMASEKSKMTLEIQILSSLVSELTDDYNSTKKEKLQIMAHLEEVEREYQSLRNKLDPPVVELSDSDLEDDRIFEYTKEIDDLMEYEQDGRSRQLKCLVPIAAAVNAISRQPQFSSYCSSTDYRPATNKPKLD</sequence>
<dbReference type="KEGG" id="dpx:DAPPUDRAFT_237781"/>
<keyword evidence="1" id="KW-0175">Coiled coil</keyword>
<feature type="coiled-coil region" evidence="1">
    <location>
        <begin position="577"/>
        <end position="604"/>
    </location>
</feature>
<reference evidence="2 3" key="1">
    <citation type="journal article" date="2011" name="Science">
        <title>The ecoresponsive genome of Daphnia pulex.</title>
        <authorList>
            <person name="Colbourne J.K."/>
            <person name="Pfrender M.E."/>
            <person name="Gilbert D."/>
            <person name="Thomas W.K."/>
            <person name="Tucker A."/>
            <person name="Oakley T.H."/>
            <person name="Tokishita S."/>
            <person name="Aerts A."/>
            <person name="Arnold G.J."/>
            <person name="Basu M.K."/>
            <person name="Bauer D.J."/>
            <person name="Caceres C.E."/>
            <person name="Carmel L."/>
            <person name="Casola C."/>
            <person name="Choi J.H."/>
            <person name="Detter J.C."/>
            <person name="Dong Q."/>
            <person name="Dusheyko S."/>
            <person name="Eads B.D."/>
            <person name="Frohlich T."/>
            <person name="Geiler-Samerotte K.A."/>
            <person name="Gerlach D."/>
            <person name="Hatcher P."/>
            <person name="Jogdeo S."/>
            <person name="Krijgsveld J."/>
            <person name="Kriventseva E.V."/>
            <person name="Kultz D."/>
            <person name="Laforsch C."/>
            <person name="Lindquist E."/>
            <person name="Lopez J."/>
            <person name="Manak J.R."/>
            <person name="Muller J."/>
            <person name="Pangilinan J."/>
            <person name="Patwardhan R.P."/>
            <person name="Pitluck S."/>
            <person name="Pritham E.J."/>
            <person name="Rechtsteiner A."/>
            <person name="Rho M."/>
            <person name="Rogozin I.B."/>
            <person name="Sakarya O."/>
            <person name="Salamov A."/>
            <person name="Schaack S."/>
            <person name="Shapiro H."/>
            <person name="Shiga Y."/>
            <person name="Skalitzky C."/>
            <person name="Smith Z."/>
            <person name="Souvorov A."/>
            <person name="Sung W."/>
            <person name="Tang Z."/>
            <person name="Tsuchiya D."/>
            <person name="Tu H."/>
            <person name="Vos H."/>
            <person name="Wang M."/>
            <person name="Wolf Y.I."/>
            <person name="Yamagata H."/>
            <person name="Yamada T."/>
            <person name="Ye Y."/>
            <person name="Shaw J.R."/>
            <person name="Andrews J."/>
            <person name="Crease T.J."/>
            <person name="Tang H."/>
            <person name="Lucas S.M."/>
            <person name="Robertson H.M."/>
            <person name="Bork P."/>
            <person name="Koonin E.V."/>
            <person name="Zdobnov E.M."/>
            <person name="Grigoriev I.V."/>
            <person name="Lynch M."/>
            <person name="Boore J.L."/>
        </authorList>
    </citation>
    <scope>NUCLEOTIDE SEQUENCE [LARGE SCALE GENOMIC DNA]</scope>
</reference>
<gene>
    <name evidence="2" type="ORF">DAPPUDRAFT_237781</name>
</gene>
<dbReference type="PANTHER" id="PTHR13954">
    <property type="entry name" value="IRE1-RELATED"/>
    <property type="match status" value="1"/>
</dbReference>
<dbReference type="GO" id="GO:0036498">
    <property type="term" value="P:IRE1-mediated unfolded protein response"/>
    <property type="evidence" value="ECO:0000318"/>
    <property type="project" value="GO_Central"/>
</dbReference>
<dbReference type="InterPro" id="IPR011009">
    <property type="entry name" value="Kinase-like_dom_sf"/>
</dbReference>
<dbReference type="GO" id="GO:0051082">
    <property type="term" value="F:unfolded protein binding"/>
    <property type="evidence" value="ECO:0000318"/>
    <property type="project" value="GO_Central"/>
</dbReference>
<feature type="coiled-coil region" evidence="1">
    <location>
        <begin position="335"/>
        <end position="397"/>
    </location>
</feature>
<evidence type="ECO:0000313" key="3">
    <source>
        <dbReference type="Proteomes" id="UP000000305"/>
    </source>
</evidence>
<feature type="coiled-coil region" evidence="1">
    <location>
        <begin position="193"/>
        <end position="280"/>
    </location>
</feature>
<dbReference type="InParanoid" id="E9G4D2"/>
<keyword evidence="3" id="KW-1185">Reference proteome</keyword>
<dbReference type="PANTHER" id="PTHR13954:SF6">
    <property type="entry name" value="NON-SPECIFIC SERINE_THREONINE PROTEIN KINASE"/>
    <property type="match status" value="1"/>
</dbReference>
<dbReference type="SUPFAM" id="SSF56112">
    <property type="entry name" value="Protein kinase-like (PK-like)"/>
    <property type="match status" value="1"/>
</dbReference>
<dbReference type="InterPro" id="IPR045133">
    <property type="entry name" value="IRE1/2-like"/>
</dbReference>
<dbReference type="GO" id="GO:0004521">
    <property type="term" value="F:RNA endonuclease activity"/>
    <property type="evidence" value="ECO:0000318"/>
    <property type="project" value="GO_Central"/>
</dbReference>
<evidence type="ECO:0000256" key="1">
    <source>
        <dbReference type="SAM" id="Coils"/>
    </source>
</evidence>
<evidence type="ECO:0000313" key="2">
    <source>
        <dbReference type="EMBL" id="EFX85272.1"/>
    </source>
</evidence>
<dbReference type="GO" id="GO:0005783">
    <property type="term" value="C:endoplasmic reticulum"/>
    <property type="evidence" value="ECO:0000318"/>
    <property type="project" value="GO_Central"/>
</dbReference>
<dbReference type="EMBL" id="GL732532">
    <property type="protein sequence ID" value="EFX85272.1"/>
    <property type="molecule type" value="Genomic_DNA"/>
</dbReference>
<organism evidence="2 3">
    <name type="scientific">Daphnia pulex</name>
    <name type="common">Water flea</name>
    <dbReference type="NCBI Taxonomy" id="6669"/>
    <lineage>
        <taxon>Eukaryota</taxon>
        <taxon>Metazoa</taxon>
        <taxon>Ecdysozoa</taxon>
        <taxon>Arthropoda</taxon>
        <taxon>Crustacea</taxon>
        <taxon>Branchiopoda</taxon>
        <taxon>Diplostraca</taxon>
        <taxon>Cladocera</taxon>
        <taxon>Anomopoda</taxon>
        <taxon>Daphniidae</taxon>
        <taxon>Daphnia</taxon>
    </lineage>
</organism>
<dbReference type="AlphaFoldDB" id="E9G4D2"/>
<name>E9G4D2_DAPPU</name>